<evidence type="ECO:0000313" key="1">
    <source>
        <dbReference type="EMBL" id="CUG93545.1"/>
    </source>
</evidence>
<dbReference type="Proteomes" id="UP000051952">
    <property type="component" value="Unassembled WGS sequence"/>
</dbReference>
<dbReference type="EMBL" id="CYKH01002161">
    <property type="protein sequence ID" value="CUG93545.1"/>
    <property type="molecule type" value="Genomic_DNA"/>
</dbReference>
<keyword evidence="2" id="KW-1185">Reference proteome</keyword>
<protein>
    <submittedName>
        <fullName evidence="1">Uncharacterized protein</fullName>
    </submittedName>
</protein>
<dbReference type="VEuPathDB" id="TriTrypDB:BSAL_43420"/>
<accession>A0A0S4JVV8</accession>
<dbReference type="AlphaFoldDB" id="A0A0S4JVV8"/>
<gene>
    <name evidence="1" type="ORF">BSAL_43420</name>
</gene>
<name>A0A0S4JVV8_BODSA</name>
<proteinExistence type="predicted"/>
<reference evidence="2" key="1">
    <citation type="submission" date="2015-09" db="EMBL/GenBank/DDBJ databases">
        <authorList>
            <consortium name="Pathogen Informatics"/>
        </authorList>
    </citation>
    <scope>NUCLEOTIDE SEQUENCE [LARGE SCALE GENOMIC DNA]</scope>
    <source>
        <strain evidence="2">Lake Konstanz</strain>
    </source>
</reference>
<evidence type="ECO:0000313" key="2">
    <source>
        <dbReference type="Proteomes" id="UP000051952"/>
    </source>
</evidence>
<organism evidence="1 2">
    <name type="scientific">Bodo saltans</name>
    <name type="common">Flagellated protozoan</name>
    <dbReference type="NCBI Taxonomy" id="75058"/>
    <lineage>
        <taxon>Eukaryota</taxon>
        <taxon>Discoba</taxon>
        <taxon>Euglenozoa</taxon>
        <taxon>Kinetoplastea</taxon>
        <taxon>Metakinetoplastina</taxon>
        <taxon>Eubodonida</taxon>
        <taxon>Bodonidae</taxon>
        <taxon>Bodo</taxon>
    </lineage>
</organism>
<sequence length="162" mass="18524">MRSSLCLMRWNRQVTLDAFRTALELRINPLHRVSVATFGITSLDPYYFHQTSIDPRDQLLVTSTVGVWLPHPRDLSKFEFDVTDCLVNVLSSSNDRIQRGGLPAGRCIQMSRQSPFREYTCCIQLALVNTSSPDSRAMAIAHWNEKTQGRHLRSKTVKYLVV</sequence>